<dbReference type="AlphaFoldDB" id="G9ZRG9"/>
<dbReference type="RefSeq" id="WP_008214161.1">
    <property type="nucleotide sequence ID" value="NZ_JH415050.1"/>
</dbReference>
<dbReference type="GO" id="GO:0003700">
    <property type="term" value="F:DNA-binding transcription factor activity"/>
    <property type="evidence" value="ECO:0007669"/>
    <property type="project" value="InterPro"/>
</dbReference>
<dbReference type="PROSITE" id="PS50987">
    <property type="entry name" value="HTH_ARSR_2"/>
    <property type="match status" value="1"/>
</dbReference>
<evidence type="ECO:0000256" key="1">
    <source>
        <dbReference type="ARBA" id="ARBA00023125"/>
    </source>
</evidence>
<dbReference type="STRING" id="797515.HMPREF9103_02330"/>
<sequence length="105" mass="12135">MEQDNDQIIKLAKILADPLRFQALNLIKLGRDETCETPVNPDHPTSLCPTDLSHKMGINKTKLDYHLKVMVDNQIIHKYVHGIHTYYAPNLEGLKPLETWILNYK</sequence>
<keyword evidence="4" id="KW-1185">Reference proteome</keyword>
<dbReference type="CDD" id="cd00090">
    <property type="entry name" value="HTH_ARSR"/>
    <property type="match status" value="1"/>
</dbReference>
<accession>G9ZRG9</accession>
<gene>
    <name evidence="3" type="ORF">HMPREF9103_02330</name>
</gene>
<protein>
    <submittedName>
        <fullName evidence="3">Arsenical resistance operon repressor domain protein</fullName>
    </submittedName>
</protein>
<dbReference type="InterPro" id="IPR036390">
    <property type="entry name" value="WH_DNA-bd_sf"/>
</dbReference>
<dbReference type="InterPro" id="IPR011991">
    <property type="entry name" value="ArsR-like_HTH"/>
</dbReference>
<organism evidence="3 4">
    <name type="scientific">Lentilactobacillus parafarraginis F0439</name>
    <dbReference type="NCBI Taxonomy" id="797515"/>
    <lineage>
        <taxon>Bacteria</taxon>
        <taxon>Bacillati</taxon>
        <taxon>Bacillota</taxon>
        <taxon>Bacilli</taxon>
        <taxon>Lactobacillales</taxon>
        <taxon>Lactobacillaceae</taxon>
        <taxon>Lentilactobacillus</taxon>
    </lineage>
</organism>
<dbReference type="HOGENOM" id="CLU_2233106_0_0_9"/>
<keyword evidence="1" id="KW-0238">DNA-binding</keyword>
<comment type="caution">
    <text evidence="3">The sequence shown here is derived from an EMBL/GenBank/DDBJ whole genome shotgun (WGS) entry which is preliminary data.</text>
</comment>
<evidence type="ECO:0000313" key="4">
    <source>
        <dbReference type="Proteomes" id="UP000004625"/>
    </source>
</evidence>
<feature type="domain" description="HTH arsR-type" evidence="2">
    <location>
        <begin position="1"/>
        <end position="105"/>
    </location>
</feature>
<dbReference type="GO" id="GO:0003677">
    <property type="term" value="F:DNA binding"/>
    <property type="evidence" value="ECO:0007669"/>
    <property type="project" value="UniProtKB-KW"/>
</dbReference>
<reference evidence="3 4" key="1">
    <citation type="submission" date="2011-09" db="EMBL/GenBank/DDBJ databases">
        <authorList>
            <person name="Weinstock G."/>
            <person name="Sodergren E."/>
            <person name="Clifton S."/>
            <person name="Fulton L."/>
            <person name="Fulton B."/>
            <person name="Courtney L."/>
            <person name="Fronick C."/>
            <person name="Harrison M."/>
            <person name="Strong C."/>
            <person name="Farmer C."/>
            <person name="Delahaunty K."/>
            <person name="Markovic C."/>
            <person name="Hall O."/>
            <person name="Minx P."/>
            <person name="Tomlinson C."/>
            <person name="Mitreva M."/>
            <person name="Hou S."/>
            <person name="Chen J."/>
            <person name="Wollam A."/>
            <person name="Pepin K.H."/>
            <person name="Johnson M."/>
            <person name="Bhonagiri V."/>
            <person name="Zhang X."/>
            <person name="Suruliraj S."/>
            <person name="Warren W."/>
            <person name="Chinwalla A."/>
            <person name="Mardis E.R."/>
            <person name="Wilson R.K."/>
        </authorList>
    </citation>
    <scope>NUCLEOTIDE SEQUENCE [LARGE SCALE GENOMIC DNA]</scope>
    <source>
        <strain evidence="3 4">F0439</strain>
    </source>
</reference>
<evidence type="ECO:0000259" key="2">
    <source>
        <dbReference type="PROSITE" id="PS50987"/>
    </source>
</evidence>
<dbReference type="Gene3D" id="1.10.10.10">
    <property type="entry name" value="Winged helix-like DNA-binding domain superfamily/Winged helix DNA-binding domain"/>
    <property type="match status" value="1"/>
</dbReference>
<dbReference type="PATRIC" id="fig|797515.3.peg.2102"/>
<name>G9ZRG9_9LACO</name>
<dbReference type="Proteomes" id="UP000004625">
    <property type="component" value="Unassembled WGS sequence"/>
</dbReference>
<evidence type="ECO:0000313" key="3">
    <source>
        <dbReference type="EMBL" id="EHL96606.1"/>
    </source>
</evidence>
<dbReference type="SUPFAM" id="SSF46785">
    <property type="entry name" value="Winged helix' DNA-binding domain"/>
    <property type="match status" value="1"/>
</dbReference>
<proteinExistence type="predicted"/>
<dbReference type="InterPro" id="IPR001845">
    <property type="entry name" value="HTH_ArsR_DNA-bd_dom"/>
</dbReference>
<dbReference type="EMBL" id="AGEY01000176">
    <property type="protein sequence ID" value="EHL96606.1"/>
    <property type="molecule type" value="Genomic_DNA"/>
</dbReference>
<dbReference type="InterPro" id="IPR036388">
    <property type="entry name" value="WH-like_DNA-bd_sf"/>
</dbReference>
<dbReference type="SMART" id="SM00418">
    <property type="entry name" value="HTH_ARSR"/>
    <property type="match status" value="1"/>
</dbReference>